<name>A0A9X3TTJ5_9BACL</name>
<reference evidence="1" key="1">
    <citation type="submission" date="2022-12" db="EMBL/GenBank/DDBJ databases">
        <title>Draft genome sequence of the thermophilic strain Brevibacillus thermoruber HT42, isolated from Los Humeros, Puebla, Mexico, with biotechnological potential.</title>
        <authorList>
            <person name="Lara Sanchez J."/>
            <person name="Solis Palacios R."/>
            <person name="Bustos Baena A.S."/>
            <person name="Ruz Baez A.E."/>
            <person name="Espinosa Luna G."/>
            <person name="Oliart Ros R.M."/>
        </authorList>
    </citation>
    <scope>NUCLEOTIDE SEQUENCE</scope>
    <source>
        <strain evidence="1">HT42</strain>
    </source>
</reference>
<organism evidence="1 2">
    <name type="scientific">Brevibacillus thermoruber</name>
    <dbReference type="NCBI Taxonomy" id="33942"/>
    <lineage>
        <taxon>Bacteria</taxon>
        <taxon>Bacillati</taxon>
        <taxon>Bacillota</taxon>
        <taxon>Bacilli</taxon>
        <taxon>Bacillales</taxon>
        <taxon>Paenibacillaceae</taxon>
        <taxon>Brevibacillus</taxon>
    </lineage>
</organism>
<keyword evidence="2" id="KW-1185">Reference proteome</keyword>
<dbReference type="RefSeq" id="WP_271140533.1">
    <property type="nucleotide sequence ID" value="NZ_JAPYYP010000022.1"/>
</dbReference>
<comment type="caution">
    <text evidence="1">The sequence shown here is derived from an EMBL/GenBank/DDBJ whole genome shotgun (WGS) entry which is preliminary data.</text>
</comment>
<accession>A0A9X3TTJ5</accession>
<evidence type="ECO:0000313" key="1">
    <source>
        <dbReference type="EMBL" id="MDA5109870.1"/>
    </source>
</evidence>
<gene>
    <name evidence="1" type="ORF">O3V59_16000</name>
</gene>
<dbReference type="Proteomes" id="UP001151071">
    <property type="component" value="Unassembled WGS sequence"/>
</dbReference>
<dbReference type="AlphaFoldDB" id="A0A9X3TTJ5"/>
<dbReference type="EMBL" id="JAPYYP010000022">
    <property type="protein sequence ID" value="MDA5109870.1"/>
    <property type="molecule type" value="Genomic_DNA"/>
</dbReference>
<proteinExistence type="predicted"/>
<evidence type="ECO:0000313" key="2">
    <source>
        <dbReference type="Proteomes" id="UP001151071"/>
    </source>
</evidence>
<sequence length="55" mass="6192">MTENSNSVRINCWVTLPRKYPFRDEGVSSSASRVPSRSSVISERLTFISVETANE</sequence>
<protein>
    <submittedName>
        <fullName evidence="1">Uncharacterized protein</fullName>
    </submittedName>
</protein>